<dbReference type="AlphaFoldDB" id="A0A183F3J5"/>
<proteinExistence type="predicted"/>
<accession>A0A3P7TB52</accession>
<protein>
    <submittedName>
        <fullName evidence="4">Cell wall protein IFF6-like</fullName>
    </submittedName>
</protein>
<sequence length="307" mass="32731">MLPATEGPITLETIISTAGPTIGPPMQSSTAAPPVQETTFIPDSSSSSSSSSEEDTVPPEIETTAGVYETTLDIVSTVPIEDSTAESEPLPVTEGPVVEDSTPMVEETTFGMIESTLTPVEETTIAPEESTMPPIVTESGGESTEMEPSQAPSTTTEPSSDSSMAPISTEGEYPEVSRSTIMEAVSGHGGETTEMMESTTLRETSEGSTGMMESTTGGIVVTSCDDCPELNVELYNDDPYEDGASVLNRYMTSGCKFVQFFCRPFEQVTLILSGSFAMDDKEMLYRRALHLLCRSGRSADEAHFLTE</sequence>
<feature type="compositionally biased region" description="Polar residues" evidence="1">
    <location>
        <begin position="140"/>
        <end position="151"/>
    </location>
</feature>
<evidence type="ECO:0000313" key="3">
    <source>
        <dbReference type="Proteomes" id="UP000050761"/>
    </source>
</evidence>
<accession>A0A183F3J5</accession>
<feature type="compositionally biased region" description="Low complexity" evidence="1">
    <location>
        <begin position="152"/>
        <end position="163"/>
    </location>
</feature>
<dbReference type="WBParaSite" id="HPBE_0000073701-mRNA-1">
    <property type="protein sequence ID" value="HPBE_0000073701-mRNA-1"/>
    <property type="gene ID" value="HPBE_0000073701"/>
</dbReference>
<feature type="region of interest" description="Disordered" evidence="1">
    <location>
        <begin position="16"/>
        <end position="66"/>
    </location>
</feature>
<gene>
    <name evidence="2" type="ORF">HPBE_LOCUS738</name>
</gene>
<name>A0A183F3J5_HELPZ</name>
<dbReference type="EMBL" id="UZAH01000607">
    <property type="protein sequence ID" value="VDO19120.1"/>
    <property type="molecule type" value="Genomic_DNA"/>
</dbReference>
<dbReference type="OrthoDB" id="5870859at2759"/>
<feature type="compositionally biased region" description="Polar residues" evidence="1">
    <location>
        <begin position="26"/>
        <end position="43"/>
    </location>
</feature>
<evidence type="ECO:0000256" key="1">
    <source>
        <dbReference type="SAM" id="MobiDB-lite"/>
    </source>
</evidence>
<keyword evidence="3" id="KW-1185">Reference proteome</keyword>
<evidence type="ECO:0000313" key="2">
    <source>
        <dbReference type="EMBL" id="VDO19120.1"/>
    </source>
</evidence>
<organism evidence="3 4">
    <name type="scientific">Heligmosomoides polygyrus</name>
    <name type="common">Parasitic roundworm</name>
    <dbReference type="NCBI Taxonomy" id="6339"/>
    <lineage>
        <taxon>Eukaryota</taxon>
        <taxon>Metazoa</taxon>
        <taxon>Ecdysozoa</taxon>
        <taxon>Nematoda</taxon>
        <taxon>Chromadorea</taxon>
        <taxon>Rhabditida</taxon>
        <taxon>Rhabditina</taxon>
        <taxon>Rhabditomorpha</taxon>
        <taxon>Strongyloidea</taxon>
        <taxon>Heligmosomidae</taxon>
        <taxon>Heligmosomoides</taxon>
    </lineage>
</organism>
<dbReference type="Proteomes" id="UP000050761">
    <property type="component" value="Unassembled WGS sequence"/>
</dbReference>
<reference evidence="2 3" key="1">
    <citation type="submission" date="2018-11" db="EMBL/GenBank/DDBJ databases">
        <authorList>
            <consortium name="Pathogen Informatics"/>
        </authorList>
    </citation>
    <scope>NUCLEOTIDE SEQUENCE [LARGE SCALE GENOMIC DNA]</scope>
</reference>
<feature type="region of interest" description="Disordered" evidence="1">
    <location>
        <begin position="123"/>
        <end position="212"/>
    </location>
</feature>
<evidence type="ECO:0000313" key="4">
    <source>
        <dbReference type="WBParaSite" id="HPBE_0000073701-mRNA-1"/>
    </source>
</evidence>
<feature type="compositionally biased region" description="Low complexity" evidence="1">
    <location>
        <begin position="192"/>
        <end position="212"/>
    </location>
</feature>
<reference evidence="4" key="2">
    <citation type="submission" date="2019-09" db="UniProtKB">
        <authorList>
            <consortium name="WormBaseParasite"/>
        </authorList>
    </citation>
    <scope>IDENTIFICATION</scope>
</reference>